<dbReference type="SUPFAM" id="SSF47413">
    <property type="entry name" value="lambda repressor-like DNA-binding domains"/>
    <property type="match status" value="1"/>
</dbReference>
<dbReference type="RefSeq" id="WP_183724430.1">
    <property type="nucleotide sequence ID" value="NZ_JACHBW010000007.1"/>
</dbReference>
<protein>
    <submittedName>
        <fullName evidence="3">Addiction module HigA family antidote</fullName>
    </submittedName>
</protein>
<organism evidence="3 4">
    <name type="scientific">Paraburkholderia bannensis</name>
    <dbReference type="NCBI Taxonomy" id="765414"/>
    <lineage>
        <taxon>Bacteria</taxon>
        <taxon>Pseudomonadati</taxon>
        <taxon>Pseudomonadota</taxon>
        <taxon>Betaproteobacteria</taxon>
        <taxon>Burkholderiales</taxon>
        <taxon>Burkholderiaceae</taxon>
        <taxon>Paraburkholderia</taxon>
    </lineage>
</organism>
<dbReference type="Gene3D" id="1.10.260.40">
    <property type="entry name" value="lambda repressor-like DNA-binding domains"/>
    <property type="match status" value="1"/>
</dbReference>
<dbReference type="Proteomes" id="UP000571554">
    <property type="component" value="Unassembled WGS sequence"/>
</dbReference>
<dbReference type="CDD" id="cd00093">
    <property type="entry name" value="HTH_XRE"/>
    <property type="match status" value="1"/>
</dbReference>
<keyword evidence="4" id="KW-1185">Reference proteome</keyword>
<dbReference type="PANTHER" id="PTHR36924:SF1">
    <property type="entry name" value="ANTITOXIN HIGA-1"/>
    <property type="match status" value="1"/>
</dbReference>
<dbReference type="PROSITE" id="PS50943">
    <property type="entry name" value="HTH_CROC1"/>
    <property type="match status" value="1"/>
</dbReference>
<comment type="caution">
    <text evidence="3">The sequence shown here is derived from an EMBL/GenBank/DDBJ whole genome shotgun (WGS) entry which is preliminary data.</text>
</comment>
<reference evidence="3 4" key="1">
    <citation type="submission" date="2020-08" db="EMBL/GenBank/DDBJ databases">
        <title>Above-ground endophytic microbial communities from plants in different locations in the United States.</title>
        <authorList>
            <person name="Frank C."/>
        </authorList>
    </citation>
    <scope>NUCLEOTIDE SEQUENCE [LARGE SCALE GENOMIC DNA]</scope>
    <source>
        <strain evidence="3 4">WP4_2_2</strain>
    </source>
</reference>
<dbReference type="InterPro" id="IPR001387">
    <property type="entry name" value="Cro/C1-type_HTH"/>
</dbReference>
<sequence length="96" mass="10698">MSSRMHNPAHPGEVLREWIPQDMTVTEAANALQINRVTLSNILNGKASVTANIALRLSAWLGTSADLWLGMQNQWDLWQASRQPRPKIKPLARDAA</sequence>
<evidence type="ECO:0000313" key="4">
    <source>
        <dbReference type="Proteomes" id="UP000571554"/>
    </source>
</evidence>
<dbReference type="GO" id="GO:0003677">
    <property type="term" value="F:DNA binding"/>
    <property type="evidence" value="ECO:0007669"/>
    <property type="project" value="UniProtKB-KW"/>
</dbReference>
<dbReference type="AlphaFoldDB" id="A0A7W9TWU4"/>
<gene>
    <name evidence="3" type="ORF">F4827_002726</name>
</gene>
<dbReference type="InterPro" id="IPR010982">
    <property type="entry name" value="Lambda_DNA-bd_dom_sf"/>
</dbReference>
<evidence type="ECO:0000313" key="3">
    <source>
        <dbReference type="EMBL" id="MBB6102873.1"/>
    </source>
</evidence>
<evidence type="ECO:0000259" key="2">
    <source>
        <dbReference type="PROSITE" id="PS50943"/>
    </source>
</evidence>
<feature type="domain" description="HTH cro/C1-type" evidence="2">
    <location>
        <begin position="21"/>
        <end position="68"/>
    </location>
</feature>
<dbReference type="PANTHER" id="PTHR36924">
    <property type="entry name" value="ANTITOXIN HIGA-1"/>
    <property type="match status" value="1"/>
</dbReference>
<proteinExistence type="predicted"/>
<keyword evidence="1" id="KW-0238">DNA-binding</keyword>
<dbReference type="EMBL" id="JACHBW010000007">
    <property type="protein sequence ID" value="MBB6102873.1"/>
    <property type="molecule type" value="Genomic_DNA"/>
</dbReference>
<dbReference type="NCBIfam" id="TIGR02607">
    <property type="entry name" value="antidote_HigA"/>
    <property type="match status" value="1"/>
</dbReference>
<dbReference type="Pfam" id="PF01381">
    <property type="entry name" value="HTH_3"/>
    <property type="match status" value="1"/>
</dbReference>
<accession>A0A7W9TWU4</accession>
<evidence type="ECO:0000256" key="1">
    <source>
        <dbReference type="ARBA" id="ARBA00023125"/>
    </source>
</evidence>
<name>A0A7W9TWU4_9BURK</name>
<dbReference type="InterPro" id="IPR013430">
    <property type="entry name" value="Toxin_antidote_HigA"/>
</dbReference>